<dbReference type="Gene3D" id="3.30.450.20">
    <property type="entry name" value="PAS domain"/>
    <property type="match status" value="4"/>
</dbReference>
<dbReference type="InterPro" id="IPR035965">
    <property type="entry name" value="PAS-like_dom_sf"/>
</dbReference>
<evidence type="ECO:0000256" key="7">
    <source>
        <dbReference type="ARBA" id="ARBA00022741"/>
    </source>
</evidence>
<dbReference type="InterPro" id="IPR005467">
    <property type="entry name" value="His_kinase_dom"/>
</dbReference>
<dbReference type="PRINTS" id="PR00344">
    <property type="entry name" value="BCTRLSENSOR"/>
</dbReference>
<evidence type="ECO:0000259" key="15">
    <source>
        <dbReference type="PROSITE" id="PS50112"/>
    </source>
</evidence>
<dbReference type="EC" id="2.7.13.3" evidence="3"/>
<keyword evidence="19" id="KW-1185">Reference proteome</keyword>
<dbReference type="RefSeq" id="WP_102939200.1">
    <property type="nucleotide sequence ID" value="NZ_NJHS01000368.1"/>
</dbReference>
<proteinExistence type="predicted"/>
<keyword evidence="5" id="KW-0808">Transferase</keyword>
<dbReference type="SMART" id="SM00091">
    <property type="entry name" value="PAS"/>
    <property type="match status" value="2"/>
</dbReference>
<dbReference type="SUPFAM" id="SSF158472">
    <property type="entry name" value="HAMP domain-like"/>
    <property type="match status" value="1"/>
</dbReference>
<evidence type="ECO:0000256" key="10">
    <source>
        <dbReference type="ARBA" id="ARBA00022989"/>
    </source>
</evidence>
<feature type="domain" description="PAC" evidence="16">
    <location>
        <begin position="538"/>
        <end position="588"/>
    </location>
</feature>
<keyword evidence="12 13" id="KW-0472">Membrane</keyword>
<evidence type="ECO:0000313" key="18">
    <source>
        <dbReference type="EMBL" id="PNJ92401.1"/>
    </source>
</evidence>
<feature type="domain" description="HAMP" evidence="17">
    <location>
        <begin position="389"/>
        <end position="450"/>
    </location>
</feature>
<dbReference type="InterPro" id="IPR003660">
    <property type="entry name" value="HAMP_dom"/>
</dbReference>
<feature type="transmembrane region" description="Helical" evidence="13">
    <location>
        <begin position="20"/>
        <end position="44"/>
    </location>
</feature>
<keyword evidence="10 13" id="KW-1133">Transmembrane helix</keyword>
<dbReference type="InterPro" id="IPR036890">
    <property type="entry name" value="HATPase_C_sf"/>
</dbReference>
<gene>
    <name evidence="18" type="ORF">CEP15_16605</name>
</gene>
<feature type="domain" description="PAS" evidence="15">
    <location>
        <begin position="589"/>
        <end position="659"/>
    </location>
</feature>
<dbReference type="CDD" id="cd00130">
    <property type="entry name" value="PAS"/>
    <property type="match status" value="2"/>
</dbReference>
<dbReference type="PANTHER" id="PTHR42878:SF7">
    <property type="entry name" value="SENSOR HISTIDINE KINASE GLRK"/>
    <property type="match status" value="1"/>
</dbReference>
<dbReference type="Pfam" id="PF13426">
    <property type="entry name" value="PAS_9"/>
    <property type="match status" value="2"/>
</dbReference>
<evidence type="ECO:0000256" key="3">
    <source>
        <dbReference type="ARBA" id="ARBA00012438"/>
    </source>
</evidence>
<name>A0ABX4WKF8_9CYAN</name>
<dbReference type="Pfam" id="PF22673">
    <property type="entry name" value="MCP-like_PDC_1"/>
    <property type="match status" value="1"/>
</dbReference>
<dbReference type="SMART" id="SM00388">
    <property type="entry name" value="HisKA"/>
    <property type="match status" value="1"/>
</dbReference>
<feature type="domain" description="PAS" evidence="15">
    <location>
        <begin position="459"/>
        <end position="533"/>
    </location>
</feature>
<dbReference type="Proteomes" id="UP000236284">
    <property type="component" value="Unassembled WGS sequence"/>
</dbReference>
<evidence type="ECO:0000256" key="2">
    <source>
        <dbReference type="ARBA" id="ARBA00004141"/>
    </source>
</evidence>
<dbReference type="InterPro" id="IPR004358">
    <property type="entry name" value="Sig_transdc_His_kin-like_C"/>
</dbReference>
<evidence type="ECO:0000256" key="6">
    <source>
        <dbReference type="ARBA" id="ARBA00022692"/>
    </source>
</evidence>
<dbReference type="SUPFAM" id="SSF55785">
    <property type="entry name" value="PYP-like sensor domain (PAS domain)"/>
    <property type="match status" value="2"/>
</dbReference>
<evidence type="ECO:0000256" key="5">
    <source>
        <dbReference type="ARBA" id="ARBA00022679"/>
    </source>
</evidence>
<evidence type="ECO:0000256" key="9">
    <source>
        <dbReference type="ARBA" id="ARBA00022840"/>
    </source>
</evidence>
<evidence type="ECO:0000256" key="13">
    <source>
        <dbReference type="SAM" id="Phobius"/>
    </source>
</evidence>
<dbReference type="InterPro" id="IPR003594">
    <property type="entry name" value="HATPase_dom"/>
</dbReference>
<evidence type="ECO:0000313" key="19">
    <source>
        <dbReference type="Proteomes" id="UP000236284"/>
    </source>
</evidence>
<keyword evidence="4" id="KW-0597">Phosphoprotein</keyword>
<dbReference type="SUPFAM" id="SSF47384">
    <property type="entry name" value="Homodimeric domain of signal transducing histidine kinase"/>
    <property type="match status" value="1"/>
</dbReference>
<keyword evidence="11" id="KW-0902">Two-component regulatory system</keyword>
<dbReference type="SMART" id="SM00387">
    <property type="entry name" value="HATPase_c"/>
    <property type="match status" value="1"/>
</dbReference>
<evidence type="ECO:0000256" key="1">
    <source>
        <dbReference type="ARBA" id="ARBA00000085"/>
    </source>
</evidence>
<organism evidence="18 19">
    <name type="scientific">Cylindrospermopsis raciborskii C07</name>
    <dbReference type="NCBI Taxonomy" id="2014886"/>
    <lineage>
        <taxon>Bacteria</taxon>
        <taxon>Bacillati</taxon>
        <taxon>Cyanobacteriota</taxon>
        <taxon>Cyanophyceae</taxon>
        <taxon>Nostocales</taxon>
        <taxon>Aphanizomenonaceae</taxon>
        <taxon>Cylindrospermopsis</taxon>
    </lineage>
</organism>
<comment type="subcellular location">
    <subcellularLocation>
        <location evidence="2">Membrane</location>
        <topology evidence="2">Multi-pass membrane protein</topology>
    </subcellularLocation>
</comment>
<dbReference type="CDD" id="cd06225">
    <property type="entry name" value="HAMP"/>
    <property type="match status" value="1"/>
</dbReference>
<sequence length="938" mass="106156">MNATYQDTMIISKIFGKIPLKILLSIFYLIPIITSVAVVSHVSYHTGEESVNELTNKLMTSTTERVRDHLNKYLQIPQRIVTINRQGIENSYLIPENWEALRLYFFSQLKVYKTPAAIYFGGANGTYIVSAQDEMGIISPKNSYLGGGTHPSHLGQRRVYIVNEQGKYVKIIPGQTKPFTPINLPWFKTALNQNKQTWTPIYPYLYIPTAIISAFSPVYRNNKFIGVVGCDLALTHVSLHLQKLQFSPSGKLFIIERSGDIIATSTNEKPFIKIIKNNKTDRNIQLTRLAATKSSNPIISKTAKVLFQRWGDLHKIREATSFEFNGSNNQRYFSYIYPYQDEYGLDWLIVAVLPESDFLDKIHANFHRTSIFSAITLFIFVGLTMVLAHWIIQPIKDLNTAAKKLSKDRLDSLDLDLDLKLKSILNRRDEIGQLGESFQSMSEDLALSFARIKTALKESQDKFAKIFHSSPDPILIHQIINQNIQGCVLLDVNASFLDFTGYSEVELIGYSFDNLSLVSNPEQELLLKEQLKNQGYVRNLEFDWLTKSGEVKTSLVSCESIVIDNKNSVISIIKDITDRKKAEENLRQSEERFRTAFENAGSGMALVSLNGYFIRVNRALCQMLGYDSRDLLTKNVTELITGEELPKDFDLAYQFLTGQITNYQVEKSCLHKSGKIIWVLLNVSLLCDVNGNPLHFIWQIQDISERHEVEQLKNEFVSVVSHEVRTPLTAIKGALEILATGILVDEPQEAEQMLKIAVSNSERLLRLVNNILNLEMLDSGKMRLNLELCDINIMVKQAMETVQPIAQQNSIEISYSALDVPNTKILADEETIIQVLTNLLSNSVKFSHAGTKVEIYVTMGDKEIIVAVKDYGKGIPPDKLETIFERFEQVDVSDSRQKGGTGLGLAICKNIVQKHQGKIWVESILDSGSTFYFTLPQQ</sequence>
<dbReference type="Pfam" id="PF00512">
    <property type="entry name" value="HisKA"/>
    <property type="match status" value="1"/>
</dbReference>
<feature type="domain" description="PAC" evidence="16">
    <location>
        <begin position="663"/>
        <end position="715"/>
    </location>
</feature>
<feature type="domain" description="Histidine kinase" evidence="14">
    <location>
        <begin position="719"/>
        <end position="938"/>
    </location>
</feature>
<keyword evidence="7" id="KW-0547">Nucleotide-binding</keyword>
<dbReference type="CDD" id="cd12913">
    <property type="entry name" value="PDC1_MCP_like"/>
    <property type="match status" value="1"/>
</dbReference>
<evidence type="ECO:0000259" key="14">
    <source>
        <dbReference type="PROSITE" id="PS50109"/>
    </source>
</evidence>
<keyword evidence="6 13" id="KW-0812">Transmembrane</keyword>
<dbReference type="Gene3D" id="1.10.287.130">
    <property type="match status" value="1"/>
</dbReference>
<dbReference type="SMART" id="SM00086">
    <property type="entry name" value="PAC"/>
    <property type="match status" value="2"/>
</dbReference>
<dbReference type="InterPro" id="IPR036097">
    <property type="entry name" value="HisK_dim/P_sf"/>
</dbReference>
<feature type="transmembrane region" description="Helical" evidence="13">
    <location>
        <begin position="201"/>
        <end position="219"/>
    </location>
</feature>
<comment type="catalytic activity">
    <reaction evidence="1">
        <text>ATP + protein L-histidine = ADP + protein N-phospho-L-histidine.</text>
        <dbReference type="EC" id="2.7.13.3"/>
    </reaction>
</comment>
<dbReference type="InterPro" id="IPR003661">
    <property type="entry name" value="HisK_dim/P_dom"/>
</dbReference>
<evidence type="ECO:0000256" key="11">
    <source>
        <dbReference type="ARBA" id="ARBA00023012"/>
    </source>
</evidence>
<dbReference type="PROSITE" id="PS50109">
    <property type="entry name" value="HIS_KIN"/>
    <property type="match status" value="1"/>
</dbReference>
<dbReference type="NCBIfam" id="TIGR00229">
    <property type="entry name" value="sensory_box"/>
    <property type="match status" value="2"/>
</dbReference>
<protein>
    <recommendedName>
        <fullName evidence="3">histidine kinase</fullName>
        <ecNumber evidence="3">2.7.13.3</ecNumber>
    </recommendedName>
</protein>
<dbReference type="Gene3D" id="3.30.565.10">
    <property type="entry name" value="Histidine kinase-like ATPase, C-terminal domain"/>
    <property type="match status" value="1"/>
</dbReference>
<evidence type="ECO:0000256" key="8">
    <source>
        <dbReference type="ARBA" id="ARBA00022777"/>
    </source>
</evidence>
<dbReference type="PANTHER" id="PTHR42878">
    <property type="entry name" value="TWO-COMPONENT HISTIDINE KINASE"/>
    <property type="match status" value="1"/>
</dbReference>
<feature type="transmembrane region" description="Helical" evidence="13">
    <location>
        <begin position="371"/>
        <end position="392"/>
    </location>
</feature>
<dbReference type="Pfam" id="PF00672">
    <property type="entry name" value="HAMP"/>
    <property type="match status" value="1"/>
</dbReference>
<reference evidence="18 19" key="1">
    <citation type="submission" date="2017-06" db="EMBL/GenBank/DDBJ databases">
        <title>Genome variation in co-occurring toxic Cylindrospermopsis raciborskii strains determines phenotypic plasticity.</title>
        <authorList>
            <person name="Willis A."/>
            <person name="Woodhouse J."/>
            <person name="Ongley S."/>
            <person name="Jex A."/>
            <person name="Burford M."/>
            <person name="Neilan B."/>
        </authorList>
    </citation>
    <scope>NUCLEOTIDE SEQUENCE [LARGE SCALE GENOMIC DNA]</scope>
    <source>
        <strain evidence="18 19">C07</strain>
    </source>
</reference>
<dbReference type="EMBL" id="NJHS01000368">
    <property type="protein sequence ID" value="PNJ92401.1"/>
    <property type="molecule type" value="Genomic_DNA"/>
</dbReference>
<comment type="caution">
    <text evidence="18">The sequence shown here is derived from an EMBL/GenBank/DDBJ whole genome shotgun (WGS) entry which is preliminary data.</text>
</comment>
<dbReference type="InterPro" id="IPR001610">
    <property type="entry name" value="PAC"/>
</dbReference>
<dbReference type="InterPro" id="IPR000014">
    <property type="entry name" value="PAS"/>
</dbReference>
<dbReference type="SUPFAM" id="SSF55874">
    <property type="entry name" value="ATPase domain of HSP90 chaperone/DNA topoisomerase II/histidine kinase"/>
    <property type="match status" value="1"/>
</dbReference>
<dbReference type="PROSITE" id="PS50112">
    <property type="entry name" value="PAS"/>
    <property type="match status" value="2"/>
</dbReference>
<dbReference type="SMART" id="SM00304">
    <property type="entry name" value="HAMP"/>
    <property type="match status" value="1"/>
</dbReference>
<dbReference type="InterPro" id="IPR000700">
    <property type="entry name" value="PAS-assoc_C"/>
</dbReference>
<dbReference type="Gene3D" id="6.10.340.10">
    <property type="match status" value="1"/>
</dbReference>
<evidence type="ECO:0000259" key="17">
    <source>
        <dbReference type="PROSITE" id="PS50885"/>
    </source>
</evidence>
<keyword evidence="9" id="KW-0067">ATP-binding</keyword>
<evidence type="ECO:0000256" key="4">
    <source>
        <dbReference type="ARBA" id="ARBA00022553"/>
    </source>
</evidence>
<evidence type="ECO:0000256" key="12">
    <source>
        <dbReference type="ARBA" id="ARBA00023136"/>
    </source>
</evidence>
<dbReference type="PROSITE" id="PS50113">
    <property type="entry name" value="PAC"/>
    <property type="match status" value="2"/>
</dbReference>
<dbReference type="CDD" id="cd00082">
    <property type="entry name" value="HisKA"/>
    <property type="match status" value="1"/>
</dbReference>
<accession>A0ABX4WKF8</accession>
<evidence type="ECO:0000259" key="16">
    <source>
        <dbReference type="PROSITE" id="PS50113"/>
    </source>
</evidence>
<dbReference type="CDD" id="cd16922">
    <property type="entry name" value="HATPase_EvgS-ArcB-TorS-like"/>
    <property type="match status" value="1"/>
</dbReference>
<dbReference type="InterPro" id="IPR050351">
    <property type="entry name" value="BphY/WalK/GraS-like"/>
</dbReference>
<dbReference type="PROSITE" id="PS50885">
    <property type="entry name" value="HAMP"/>
    <property type="match status" value="1"/>
</dbReference>
<dbReference type="Pfam" id="PF02518">
    <property type="entry name" value="HATPase_c"/>
    <property type="match status" value="1"/>
</dbReference>
<keyword evidence="8" id="KW-0418">Kinase</keyword>